<dbReference type="RefSeq" id="WP_174192969.1">
    <property type="nucleotide sequence ID" value="NZ_JABULH010000002.1"/>
</dbReference>
<reference evidence="2 3" key="1">
    <citation type="submission" date="2020-06" db="EMBL/GenBank/DDBJ databases">
        <title>Sphingomonas hominis sp. nov., a member of the Sphingomonas, isolated from the hair of a 22-year-old girl.</title>
        <authorList>
            <person name="Zhang D.-F."/>
            <person name="Cui X.-W."/>
        </authorList>
    </citation>
    <scope>NUCLEOTIDE SEQUENCE [LARGE SCALE GENOMIC DNA]</scope>
    <source>
        <strain evidence="2 3">HHU CXW</strain>
    </source>
</reference>
<comment type="caution">
    <text evidence="2">The sequence shown here is derived from an EMBL/GenBank/DDBJ whole genome shotgun (WGS) entry which is preliminary data.</text>
</comment>
<dbReference type="EMBL" id="JABULH010000002">
    <property type="protein sequence ID" value="NTS64676.1"/>
    <property type="molecule type" value="Genomic_DNA"/>
</dbReference>
<dbReference type="InterPro" id="IPR002925">
    <property type="entry name" value="Dienelactn_hydro"/>
</dbReference>
<dbReference type="Gene3D" id="3.40.50.1820">
    <property type="entry name" value="alpha/beta hydrolase"/>
    <property type="match status" value="1"/>
</dbReference>
<evidence type="ECO:0000313" key="2">
    <source>
        <dbReference type="EMBL" id="NTS64676.1"/>
    </source>
</evidence>
<evidence type="ECO:0000259" key="1">
    <source>
        <dbReference type="Pfam" id="PF01738"/>
    </source>
</evidence>
<gene>
    <name evidence="2" type="ORF">HRV97_05845</name>
</gene>
<proteinExistence type="predicted"/>
<evidence type="ECO:0000313" key="3">
    <source>
        <dbReference type="Proteomes" id="UP000621447"/>
    </source>
</evidence>
<dbReference type="Proteomes" id="UP000621447">
    <property type="component" value="Unassembled WGS sequence"/>
</dbReference>
<name>A0ABX2JIZ1_9SPHN</name>
<feature type="domain" description="Dienelactone hydrolase" evidence="1">
    <location>
        <begin position="80"/>
        <end position="290"/>
    </location>
</feature>
<protein>
    <submittedName>
        <fullName evidence="2">Dienelactone hydrolase family protein</fullName>
    </submittedName>
</protein>
<dbReference type="SUPFAM" id="SSF53474">
    <property type="entry name" value="alpha/beta-Hydrolases"/>
    <property type="match status" value="1"/>
</dbReference>
<sequence length="293" mass="30913">MTEDIRDRAVAIYDRFTHEHHDRRTLLREMTLLTGSALAAEMLIGGLAASPAAAAVVAVDDKRLKTFPDARVPVAGGKPIKGYVATPRGQRPRATVLVFHENRGLTPHIQDVARRVALAGFFAVAPDFLSDAGGTPADEDQARAMIGAANLDTIVAEAAGAVRHFAGAGTPPTRVGVIGFCWGGALVNRVAIAAGDRLSAGVAYYGPAPDPAEAAKVATPLLLHYAGKDTRVAQTGEPWVAALKAAGKPVEAYTYPGVDHAFNNDTSAQRYDKAAADLAWSRTIAFLHRYLDA</sequence>
<dbReference type="Pfam" id="PF01738">
    <property type="entry name" value="DLH"/>
    <property type="match status" value="1"/>
</dbReference>
<keyword evidence="2" id="KW-0378">Hydrolase</keyword>
<dbReference type="GO" id="GO:0016787">
    <property type="term" value="F:hydrolase activity"/>
    <property type="evidence" value="ECO:0007669"/>
    <property type="project" value="UniProtKB-KW"/>
</dbReference>
<dbReference type="PANTHER" id="PTHR46623:SF6">
    <property type="entry name" value="ALPHA_BETA-HYDROLASES SUPERFAMILY PROTEIN"/>
    <property type="match status" value="1"/>
</dbReference>
<accession>A0ABX2JIZ1</accession>
<dbReference type="PANTHER" id="PTHR46623">
    <property type="entry name" value="CARBOXYMETHYLENEBUTENOLIDASE-RELATED"/>
    <property type="match status" value="1"/>
</dbReference>
<dbReference type="InterPro" id="IPR051049">
    <property type="entry name" value="Dienelactone_hydrolase-like"/>
</dbReference>
<keyword evidence="3" id="KW-1185">Reference proteome</keyword>
<organism evidence="2 3">
    <name type="scientific">Sphingomonas hominis</name>
    <dbReference type="NCBI Taxonomy" id="2741495"/>
    <lineage>
        <taxon>Bacteria</taxon>
        <taxon>Pseudomonadati</taxon>
        <taxon>Pseudomonadota</taxon>
        <taxon>Alphaproteobacteria</taxon>
        <taxon>Sphingomonadales</taxon>
        <taxon>Sphingomonadaceae</taxon>
        <taxon>Sphingomonas</taxon>
    </lineage>
</organism>
<dbReference type="InterPro" id="IPR029058">
    <property type="entry name" value="AB_hydrolase_fold"/>
</dbReference>